<dbReference type="PANTHER" id="PTHR36067:SF3">
    <property type="entry name" value="(RAPE) HYPOTHETICAL PROTEIN"/>
    <property type="match status" value="1"/>
</dbReference>
<sequence length="73" mass="8397">MSDIAILVVEEYERRVRQPEDSKAATVDFDWWKKLPGKMMTIGVDEKKIESFMKKFEAKSQFAIAISHGVFSA</sequence>
<dbReference type="KEGG" id="bna:106444830"/>
<proteinExistence type="predicted"/>
<evidence type="ECO:0000313" key="1">
    <source>
        <dbReference type="EMBL" id="CDY18684.1"/>
    </source>
</evidence>
<protein>
    <submittedName>
        <fullName evidence="1">BnaA09g07110D protein</fullName>
    </submittedName>
</protein>
<dbReference type="Gramene" id="CDY18684">
    <property type="protein sequence ID" value="CDY18684"/>
    <property type="gene ID" value="GSBRNA2T00005761001"/>
</dbReference>
<name>A0A078CVW8_BRANA</name>
<reference evidence="1 2" key="1">
    <citation type="journal article" date="2014" name="Science">
        <title>Plant genetics. Early allopolyploid evolution in the post-Neolithic Brassica napus oilseed genome.</title>
        <authorList>
            <person name="Chalhoub B."/>
            <person name="Denoeud F."/>
            <person name="Liu S."/>
            <person name="Parkin I.A."/>
            <person name="Tang H."/>
            <person name="Wang X."/>
            <person name="Chiquet J."/>
            <person name="Belcram H."/>
            <person name="Tong C."/>
            <person name="Samans B."/>
            <person name="Correa M."/>
            <person name="Da Silva C."/>
            <person name="Just J."/>
            <person name="Falentin C."/>
            <person name="Koh C.S."/>
            <person name="Le Clainche I."/>
            <person name="Bernard M."/>
            <person name="Bento P."/>
            <person name="Noel B."/>
            <person name="Labadie K."/>
            <person name="Alberti A."/>
            <person name="Charles M."/>
            <person name="Arnaud D."/>
            <person name="Guo H."/>
            <person name="Daviaud C."/>
            <person name="Alamery S."/>
            <person name="Jabbari K."/>
            <person name="Zhao M."/>
            <person name="Edger P.P."/>
            <person name="Chelaifa H."/>
            <person name="Tack D."/>
            <person name="Lassalle G."/>
            <person name="Mestiri I."/>
            <person name="Schnel N."/>
            <person name="Le Paslier M.C."/>
            <person name="Fan G."/>
            <person name="Renault V."/>
            <person name="Bayer P.E."/>
            <person name="Golicz A.A."/>
            <person name="Manoli S."/>
            <person name="Lee T.H."/>
            <person name="Thi V.H."/>
            <person name="Chalabi S."/>
            <person name="Hu Q."/>
            <person name="Fan C."/>
            <person name="Tollenaere R."/>
            <person name="Lu Y."/>
            <person name="Battail C."/>
            <person name="Shen J."/>
            <person name="Sidebottom C.H."/>
            <person name="Wang X."/>
            <person name="Canaguier A."/>
            <person name="Chauveau A."/>
            <person name="Berard A."/>
            <person name="Deniot G."/>
            <person name="Guan M."/>
            <person name="Liu Z."/>
            <person name="Sun F."/>
            <person name="Lim Y.P."/>
            <person name="Lyons E."/>
            <person name="Town C.D."/>
            <person name="Bancroft I."/>
            <person name="Wang X."/>
            <person name="Meng J."/>
            <person name="Ma J."/>
            <person name="Pires J.C."/>
            <person name="King G.J."/>
            <person name="Brunel D."/>
            <person name="Delourme R."/>
            <person name="Renard M."/>
            <person name="Aury J.M."/>
            <person name="Adams K.L."/>
            <person name="Batley J."/>
            <person name="Snowdon R.J."/>
            <person name="Tost J."/>
            <person name="Edwards D."/>
            <person name="Zhou Y."/>
            <person name="Hua W."/>
            <person name="Sharpe A.G."/>
            <person name="Paterson A.H."/>
            <person name="Guan C."/>
            <person name="Wincker P."/>
        </authorList>
    </citation>
    <scope>NUCLEOTIDE SEQUENCE [LARGE SCALE GENOMIC DNA]</scope>
    <source>
        <strain evidence="2">cv. Darmor-bzh</strain>
    </source>
</reference>
<dbReference type="OrthoDB" id="735913at2759"/>
<keyword evidence="2" id="KW-1185">Reference proteome</keyword>
<dbReference type="EMBL" id="LK032087">
    <property type="protein sequence ID" value="CDY18684.1"/>
    <property type="molecule type" value="Genomic_DNA"/>
</dbReference>
<dbReference type="PANTHER" id="PTHR36067">
    <property type="entry name" value="EXPRESSED PROTEIN"/>
    <property type="match status" value="1"/>
</dbReference>
<dbReference type="STRING" id="3708.A0A078CVW8"/>
<gene>
    <name evidence="1" type="primary">BnaA09g07110D</name>
    <name evidence="1" type="ORF">GSBRNA2T00005761001</name>
</gene>
<accession>A0A078CVW8</accession>
<dbReference type="AlphaFoldDB" id="A0A078CVW8"/>
<evidence type="ECO:0000313" key="2">
    <source>
        <dbReference type="Proteomes" id="UP000028999"/>
    </source>
</evidence>
<dbReference type="PaxDb" id="3708-A0A078CVW8"/>
<dbReference type="Gramene" id="CDX81271">
    <property type="protein sequence ID" value="CDX81271"/>
    <property type="gene ID" value="GSBRNA2T00134779001"/>
</dbReference>
<dbReference type="Proteomes" id="UP000028999">
    <property type="component" value="Unassembled WGS sequence"/>
</dbReference>
<dbReference type="KEGG" id="bna:106414188"/>
<organism evidence="1 2">
    <name type="scientific">Brassica napus</name>
    <name type="common">Rape</name>
    <dbReference type="NCBI Taxonomy" id="3708"/>
    <lineage>
        <taxon>Eukaryota</taxon>
        <taxon>Viridiplantae</taxon>
        <taxon>Streptophyta</taxon>
        <taxon>Embryophyta</taxon>
        <taxon>Tracheophyta</taxon>
        <taxon>Spermatophyta</taxon>
        <taxon>Magnoliopsida</taxon>
        <taxon>eudicotyledons</taxon>
        <taxon>Gunneridae</taxon>
        <taxon>Pentapetalae</taxon>
        <taxon>rosids</taxon>
        <taxon>malvids</taxon>
        <taxon>Brassicales</taxon>
        <taxon>Brassicaceae</taxon>
        <taxon>Brassiceae</taxon>
        <taxon>Brassica</taxon>
    </lineage>
</organism>